<dbReference type="SUPFAM" id="SSF54523">
    <property type="entry name" value="Pili subunits"/>
    <property type="match status" value="1"/>
</dbReference>
<name>A0ABR9ZTN8_9FIRM</name>
<dbReference type="InterPro" id="IPR000983">
    <property type="entry name" value="Bac_GSPG_pilin"/>
</dbReference>
<dbReference type="Pfam" id="PF07963">
    <property type="entry name" value="N_methyl"/>
    <property type="match status" value="1"/>
</dbReference>
<evidence type="ECO:0000256" key="1">
    <source>
        <dbReference type="ARBA" id="ARBA00004167"/>
    </source>
</evidence>
<evidence type="ECO:0000256" key="4">
    <source>
        <dbReference type="ARBA" id="ARBA00022989"/>
    </source>
</evidence>
<protein>
    <submittedName>
        <fullName evidence="7">Prepilin-type N-terminal cleavage/methylation domain-containing protein</fullName>
    </submittedName>
</protein>
<dbReference type="PROSITE" id="PS00409">
    <property type="entry name" value="PROKAR_NTER_METHYL"/>
    <property type="match status" value="1"/>
</dbReference>
<evidence type="ECO:0000256" key="2">
    <source>
        <dbReference type="ARBA" id="ARBA00022481"/>
    </source>
</evidence>
<dbReference type="PANTHER" id="PTHR30093:SF44">
    <property type="entry name" value="TYPE II SECRETION SYSTEM CORE PROTEIN G"/>
    <property type="match status" value="1"/>
</dbReference>
<keyword evidence="5 6" id="KW-0472">Membrane</keyword>
<comment type="subcellular location">
    <subcellularLocation>
        <location evidence="1">Membrane</location>
        <topology evidence="1">Single-pass membrane protein</topology>
    </subcellularLocation>
</comment>
<dbReference type="NCBIfam" id="TIGR02532">
    <property type="entry name" value="IV_pilin_GFxxxE"/>
    <property type="match status" value="1"/>
</dbReference>
<sequence>MYKKMKKKKKGFTLIELIVVIAILGILSGIAVPRIGASRTNAANTAHNANIRTIQSAAMMYLAENGNPAAEMNDTTTPTAQSVVENYLQGWPAIPSGAQAGDGSGNNTAIAADAVYTITIGSDGVVTVTPRPADL</sequence>
<dbReference type="InterPro" id="IPR045584">
    <property type="entry name" value="Pilin-like"/>
</dbReference>
<gene>
    <name evidence="7" type="ORF">ISU02_12090</name>
</gene>
<evidence type="ECO:0000256" key="6">
    <source>
        <dbReference type="SAM" id="Phobius"/>
    </source>
</evidence>
<dbReference type="PRINTS" id="PR00813">
    <property type="entry name" value="BCTERIALGSPG"/>
</dbReference>
<dbReference type="PANTHER" id="PTHR30093">
    <property type="entry name" value="GENERAL SECRETION PATHWAY PROTEIN G"/>
    <property type="match status" value="1"/>
</dbReference>
<dbReference type="EMBL" id="JADKNH010000007">
    <property type="protein sequence ID" value="MBF4693851.1"/>
    <property type="molecule type" value="Genomic_DNA"/>
</dbReference>
<accession>A0ABR9ZTN8</accession>
<comment type="caution">
    <text evidence="7">The sequence shown here is derived from an EMBL/GenBank/DDBJ whole genome shotgun (WGS) entry which is preliminary data.</text>
</comment>
<reference evidence="7 8" key="1">
    <citation type="submission" date="2020-11" db="EMBL/GenBank/DDBJ databases">
        <title>Fusibacter basophilias sp. nov.</title>
        <authorList>
            <person name="Qiu D."/>
        </authorList>
    </citation>
    <scope>NUCLEOTIDE SEQUENCE [LARGE SCALE GENOMIC DNA]</scope>
    <source>
        <strain evidence="7 8">Q10-2</strain>
    </source>
</reference>
<dbReference type="Proteomes" id="UP000614200">
    <property type="component" value="Unassembled WGS sequence"/>
</dbReference>
<keyword evidence="3 6" id="KW-0812">Transmembrane</keyword>
<evidence type="ECO:0000256" key="3">
    <source>
        <dbReference type="ARBA" id="ARBA00022692"/>
    </source>
</evidence>
<organism evidence="7 8">
    <name type="scientific">Fusibacter ferrireducens</name>
    <dbReference type="NCBI Taxonomy" id="2785058"/>
    <lineage>
        <taxon>Bacteria</taxon>
        <taxon>Bacillati</taxon>
        <taxon>Bacillota</taxon>
        <taxon>Clostridia</taxon>
        <taxon>Eubacteriales</taxon>
        <taxon>Eubacteriales Family XII. Incertae Sedis</taxon>
        <taxon>Fusibacter</taxon>
    </lineage>
</organism>
<dbReference type="RefSeq" id="WP_194702095.1">
    <property type="nucleotide sequence ID" value="NZ_JADKNH010000007.1"/>
</dbReference>
<evidence type="ECO:0000256" key="5">
    <source>
        <dbReference type="ARBA" id="ARBA00023136"/>
    </source>
</evidence>
<keyword evidence="2" id="KW-0488">Methylation</keyword>
<evidence type="ECO:0000313" key="7">
    <source>
        <dbReference type="EMBL" id="MBF4693851.1"/>
    </source>
</evidence>
<evidence type="ECO:0000313" key="8">
    <source>
        <dbReference type="Proteomes" id="UP000614200"/>
    </source>
</evidence>
<dbReference type="InterPro" id="IPR012902">
    <property type="entry name" value="N_methyl_site"/>
</dbReference>
<keyword evidence="8" id="KW-1185">Reference proteome</keyword>
<dbReference type="Gene3D" id="3.30.700.10">
    <property type="entry name" value="Glycoprotein, Type 4 Pilin"/>
    <property type="match status" value="1"/>
</dbReference>
<keyword evidence="4 6" id="KW-1133">Transmembrane helix</keyword>
<proteinExistence type="predicted"/>
<feature type="transmembrane region" description="Helical" evidence="6">
    <location>
        <begin position="12"/>
        <end position="32"/>
    </location>
</feature>